<accession>A0A1V9F7N3</accession>
<dbReference type="AlphaFoldDB" id="A0A1V9F7N3"/>
<protein>
    <recommendedName>
        <fullName evidence="3">Peptidase M41 domain-containing protein</fullName>
    </recommendedName>
</protein>
<name>A0A1V9F7N3_9BACT</name>
<proteinExistence type="predicted"/>
<dbReference type="Proteomes" id="UP000192610">
    <property type="component" value="Unassembled WGS sequence"/>
</dbReference>
<dbReference type="EMBL" id="LVXG01000004">
    <property type="protein sequence ID" value="OQP54325.1"/>
    <property type="molecule type" value="Genomic_DNA"/>
</dbReference>
<gene>
    <name evidence="1" type="ORF">A4H97_22850</name>
</gene>
<dbReference type="STRING" id="354355.SAMN05660816_05139"/>
<keyword evidence="2" id="KW-1185">Reference proteome</keyword>
<reference evidence="2" key="1">
    <citation type="submission" date="2016-04" db="EMBL/GenBank/DDBJ databases">
        <authorList>
            <person name="Chen L."/>
            <person name="Zhuang W."/>
            <person name="Wang G."/>
        </authorList>
    </citation>
    <scope>NUCLEOTIDE SEQUENCE [LARGE SCALE GENOMIC DNA]</scope>
    <source>
        <strain evidence="2">17621</strain>
    </source>
</reference>
<evidence type="ECO:0008006" key="3">
    <source>
        <dbReference type="Google" id="ProtNLM"/>
    </source>
</evidence>
<organism evidence="1 2">
    <name type="scientific">Niastella yeongjuensis</name>
    <dbReference type="NCBI Taxonomy" id="354355"/>
    <lineage>
        <taxon>Bacteria</taxon>
        <taxon>Pseudomonadati</taxon>
        <taxon>Bacteroidota</taxon>
        <taxon>Chitinophagia</taxon>
        <taxon>Chitinophagales</taxon>
        <taxon>Chitinophagaceae</taxon>
        <taxon>Niastella</taxon>
    </lineage>
</organism>
<dbReference type="RefSeq" id="WP_081197635.1">
    <property type="nucleotide sequence ID" value="NZ_FOCZ01000011.1"/>
</dbReference>
<sequence length="227" mass="26260">MGIKNLFKRLAKIFPVDNQKNENLLPSNSTDKFYHEAGHVILIKLFEETITLRAVVLNSDVAKIDDSESEAGVRIRLVQPLNNLTIIDHDKAILAWLAGFCVDELVINNRVIGDSFYLKNVWGEKLKNRKYSGDIEMFELHFKHIDDITSLLRDEYISSCLQMVVSILNDEIVWNSICTLHDYFQESSTHTLSSQEIENVLARTGFLRWKAECKRSIIEQREKFLDN</sequence>
<evidence type="ECO:0000313" key="1">
    <source>
        <dbReference type="EMBL" id="OQP54325.1"/>
    </source>
</evidence>
<comment type="caution">
    <text evidence="1">The sequence shown here is derived from an EMBL/GenBank/DDBJ whole genome shotgun (WGS) entry which is preliminary data.</text>
</comment>
<evidence type="ECO:0000313" key="2">
    <source>
        <dbReference type="Proteomes" id="UP000192610"/>
    </source>
</evidence>